<organism evidence="1 2">
    <name type="scientific">Gloeobacter morelensis MG652769</name>
    <dbReference type="NCBI Taxonomy" id="2781736"/>
    <lineage>
        <taxon>Bacteria</taxon>
        <taxon>Bacillati</taxon>
        <taxon>Cyanobacteriota</taxon>
        <taxon>Cyanophyceae</taxon>
        <taxon>Gloeobacterales</taxon>
        <taxon>Gloeobacteraceae</taxon>
        <taxon>Gloeobacter</taxon>
        <taxon>Gloeobacter morelensis</taxon>
    </lineage>
</organism>
<evidence type="ECO:0000313" key="1">
    <source>
        <dbReference type="EMBL" id="UFP93587.1"/>
    </source>
</evidence>
<gene>
    <name evidence="1" type="ORF">ISF26_17615</name>
</gene>
<name>A0ABY3PIW0_9CYAN</name>
<accession>A0ABY3PIW0</accession>
<sequence>MFGYTVTLRPLGLLYGSAGAFLSPENLVGRSGAKFPPEAATLSGIYFNQARRQPDFYQELKNHLQLAGPFWAEVEEPDNFYVPIPRNRVLGKEATDQWSLRQMRWSRDNPALQPDYRWQRLAHWQSKLAVIRERAAGNPWKFVPVLHPHLKDDERHVLAEDGLFLEQAVQMQEGTALVYLASHALKPGWYRFGGESHLVEVDCRPVSGRLAELLQRKIGRAFALLTPGVWGSNRLSYRYPRHADFPEPTHLLTDKPVPYRYRLGEKLSRGRYAVPAGSVYVLPRALGLTWSEWPEEWFPKEGYSLKRWGCGLALPIDIDGLETERGAA</sequence>
<proteinExistence type="predicted"/>
<dbReference type="Proteomes" id="UP001054846">
    <property type="component" value="Chromosome"/>
</dbReference>
<protein>
    <submittedName>
        <fullName evidence="1">CRISPR-associated protein</fullName>
    </submittedName>
</protein>
<reference evidence="1 2" key="1">
    <citation type="journal article" date="2021" name="Genome Biol. Evol.">
        <title>Complete Genome Sequencing of a Novel Gloeobacter Species from a Waterfall Cave in Mexico.</title>
        <authorList>
            <person name="Saw J.H."/>
            <person name="Cardona T."/>
            <person name="Montejano G."/>
        </authorList>
    </citation>
    <scope>NUCLEOTIDE SEQUENCE [LARGE SCALE GENOMIC DNA]</scope>
    <source>
        <strain evidence="1">MG652769</strain>
    </source>
</reference>
<dbReference type="EMBL" id="CP063845">
    <property type="protein sequence ID" value="UFP93587.1"/>
    <property type="molecule type" value="Genomic_DNA"/>
</dbReference>
<keyword evidence="2" id="KW-1185">Reference proteome</keyword>
<dbReference type="RefSeq" id="WP_230840639.1">
    <property type="nucleotide sequence ID" value="NZ_CP063845.1"/>
</dbReference>
<evidence type="ECO:0000313" key="2">
    <source>
        <dbReference type="Proteomes" id="UP001054846"/>
    </source>
</evidence>